<feature type="transmembrane region" description="Helical" evidence="2">
    <location>
        <begin position="70"/>
        <end position="103"/>
    </location>
</feature>
<keyword evidence="2" id="KW-1133">Transmembrane helix</keyword>
<organism evidence="4 5">
    <name type="scientific">Agrococcus baldri</name>
    <dbReference type="NCBI Taxonomy" id="153730"/>
    <lineage>
        <taxon>Bacteria</taxon>
        <taxon>Bacillati</taxon>
        <taxon>Actinomycetota</taxon>
        <taxon>Actinomycetes</taxon>
        <taxon>Micrococcales</taxon>
        <taxon>Microbacteriaceae</taxon>
        <taxon>Agrococcus</taxon>
    </lineage>
</organism>
<reference evidence="4 5" key="1">
    <citation type="submission" date="2019-07" db="EMBL/GenBank/DDBJ databases">
        <title>Whole genome shotgun sequence of Agrococcus baldri NBRC 103055.</title>
        <authorList>
            <person name="Hosoyama A."/>
            <person name="Uohara A."/>
            <person name="Ohji S."/>
            <person name="Ichikawa N."/>
        </authorList>
    </citation>
    <scope>NUCLEOTIDE SEQUENCE [LARGE SCALE GENOMIC DNA]</scope>
    <source>
        <strain evidence="4 5">NBRC 103055</strain>
    </source>
</reference>
<comment type="caution">
    <text evidence="4">The sequence shown here is derived from an EMBL/GenBank/DDBJ whole genome shotgun (WGS) entry which is preliminary data.</text>
</comment>
<dbReference type="Pfam" id="PF13828">
    <property type="entry name" value="DUF4190"/>
    <property type="match status" value="1"/>
</dbReference>
<dbReference type="AlphaFoldDB" id="A0AA87USA9"/>
<protein>
    <recommendedName>
        <fullName evidence="3">DUF4190 domain-containing protein</fullName>
    </recommendedName>
</protein>
<dbReference type="InterPro" id="IPR025241">
    <property type="entry name" value="DUF4190"/>
</dbReference>
<keyword evidence="2" id="KW-0812">Transmembrane</keyword>
<evidence type="ECO:0000256" key="2">
    <source>
        <dbReference type="SAM" id="Phobius"/>
    </source>
</evidence>
<keyword evidence="2" id="KW-0472">Membrane</keyword>
<dbReference type="EMBL" id="BJUU01000013">
    <property type="protein sequence ID" value="GEK80713.1"/>
    <property type="molecule type" value="Genomic_DNA"/>
</dbReference>
<evidence type="ECO:0000256" key="1">
    <source>
        <dbReference type="SAM" id="MobiDB-lite"/>
    </source>
</evidence>
<feature type="domain" description="DUF4190" evidence="3">
    <location>
        <begin position="29"/>
        <end position="88"/>
    </location>
</feature>
<evidence type="ECO:0000313" key="4">
    <source>
        <dbReference type="EMBL" id="GEK80713.1"/>
    </source>
</evidence>
<sequence>MTEQTPNPSSTSAAQQWHGGSAPADTKALSITSLVLGLASVFLGLTFLVPIAGIVTGAMARKREPAGRTIALWGIWLSIVMLVLGILLWILVGGFILASLGLAAASGS</sequence>
<evidence type="ECO:0000313" key="5">
    <source>
        <dbReference type="Proteomes" id="UP000321749"/>
    </source>
</evidence>
<accession>A0AA87USA9</accession>
<feature type="transmembrane region" description="Helical" evidence="2">
    <location>
        <begin position="34"/>
        <end position="58"/>
    </location>
</feature>
<evidence type="ECO:0000259" key="3">
    <source>
        <dbReference type="Pfam" id="PF13828"/>
    </source>
</evidence>
<feature type="region of interest" description="Disordered" evidence="1">
    <location>
        <begin position="1"/>
        <end position="24"/>
    </location>
</feature>
<dbReference type="Proteomes" id="UP000321749">
    <property type="component" value="Unassembled WGS sequence"/>
</dbReference>
<proteinExistence type="predicted"/>
<keyword evidence="5" id="KW-1185">Reference proteome</keyword>
<gene>
    <name evidence="4" type="ORF">ABA31_20640</name>
</gene>
<name>A0AA87USA9_9MICO</name>
<dbReference type="RefSeq" id="WP_146795247.1">
    <property type="nucleotide sequence ID" value="NZ_BJUU01000013.1"/>
</dbReference>
<feature type="compositionally biased region" description="Polar residues" evidence="1">
    <location>
        <begin position="1"/>
        <end position="15"/>
    </location>
</feature>